<sequence length="461" mass="49044">MSDLYALILGTVLVAGTATTWLAHRRLALAVVAHNAAWACGLLIVGSGLMNYVALSLTAWTVITGSIVAFNFGAWVVVARKRRHDPGAAAAGEGAGASIAFIGLPAYWALFVLFNIGFALYLWTIAQLFGLSTLISDPISIRGNSQIPYMEAFPVYGKALFYLAPLCFVLTLFPGLVRGLASVPTLLRYGVMAWLIVAQAATLQRSNIFQTLVWALGIYLLALAAGGAMDLGVRFRVRHVLGVLLVGLVVFQGIAMMLGKTGTTNPAVRYSVSPEMRDSSLTGVLHYAGGGIPAFGMLVESRNDAWPHEGHSATYYGDYNPQTWGAATLSAPFDVIPGAPQWDEIAAHIRVPAPTNVFTWLEPWYRDFRIVGAFAGSLLVGLVCGSFTRRAVLSPGGLLTGGLIIGLTGMAVFANRMTSTMTLVLLVALGVLHLYARWRAGSGPEAETRSVTASGSPRRAA</sequence>
<feature type="transmembrane region" description="Helical" evidence="1">
    <location>
        <begin position="368"/>
        <end position="385"/>
    </location>
</feature>
<protein>
    <submittedName>
        <fullName evidence="2">O-antigen polymerase</fullName>
    </submittedName>
</protein>
<feature type="transmembrane region" description="Helical" evidence="1">
    <location>
        <begin position="240"/>
        <end position="259"/>
    </location>
</feature>
<feature type="transmembrane region" description="Helical" evidence="1">
    <location>
        <begin position="60"/>
        <end position="78"/>
    </location>
</feature>
<evidence type="ECO:0000256" key="1">
    <source>
        <dbReference type="SAM" id="Phobius"/>
    </source>
</evidence>
<organism evidence="2 3">
    <name type="scientific">Blastococcus deserti</name>
    <dbReference type="NCBI Taxonomy" id="2259033"/>
    <lineage>
        <taxon>Bacteria</taxon>
        <taxon>Bacillati</taxon>
        <taxon>Actinomycetota</taxon>
        <taxon>Actinomycetes</taxon>
        <taxon>Geodermatophilales</taxon>
        <taxon>Geodermatophilaceae</taxon>
        <taxon>Blastococcus</taxon>
    </lineage>
</organism>
<keyword evidence="1" id="KW-0812">Transmembrane</keyword>
<feature type="transmembrane region" description="Helical" evidence="1">
    <location>
        <begin position="392"/>
        <end position="413"/>
    </location>
</feature>
<evidence type="ECO:0000313" key="3">
    <source>
        <dbReference type="Proteomes" id="UP001597402"/>
    </source>
</evidence>
<feature type="transmembrane region" description="Helical" evidence="1">
    <location>
        <begin position="6"/>
        <end position="24"/>
    </location>
</feature>
<comment type="caution">
    <text evidence="2">The sequence shown here is derived from an EMBL/GenBank/DDBJ whole genome shotgun (WGS) entry which is preliminary data.</text>
</comment>
<reference evidence="3" key="1">
    <citation type="journal article" date="2019" name="Int. J. Syst. Evol. Microbiol.">
        <title>The Global Catalogue of Microorganisms (GCM) 10K type strain sequencing project: providing services to taxonomists for standard genome sequencing and annotation.</title>
        <authorList>
            <consortium name="The Broad Institute Genomics Platform"/>
            <consortium name="The Broad Institute Genome Sequencing Center for Infectious Disease"/>
            <person name="Wu L."/>
            <person name="Ma J."/>
        </authorList>
    </citation>
    <scope>NUCLEOTIDE SEQUENCE [LARGE SCALE GENOMIC DNA]</scope>
    <source>
        <strain evidence="3">JCM 3338</strain>
    </source>
</reference>
<feature type="transmembrane region" description="Helical" evidence="1">
    <location>
        <begin position="186"/>
        <end position="202"/>
    </location>
</feature>
<keyword evidence="1" id="KW-0472">Membrane</keyword>
<name>A0ABW4XDR5_9ACTN</name>
<feature type="transmembrane region" description="Helical" evidence="1">
    <location>
        <begin position="208"/>
        <end position="228"/>
    </location>
</feature>
<proteinExistence type="predicted"/>
<evidence type="ECO:0000313" key="2">
    <source>
        <dbReference type="EMBL" id="MFD2092770.1"/>
    </source>
</evidence>
<gene>
    <name evidence="2" type="ORF">ACFSHS_14435</name>
</gene>
<accession>A0ABW4XDR5</accession>
<keyword evidence="1" id="KW-1133">Transmembrane helix</keyword>
<dbReference type="RefSeq" id="WP_376877318.1">
    <property type="nucleotide sequence ID" value="NZ_JBHUHP010000014.1"/>
</dbReference>
<keyword evidence="3" id="KW-1185">Reference proteome</keyword>
<dbReference type="EMBL" id="JBHUHP010000014">
    <property type="protein sequence ID" value="MFD2092770.1"/>
    <property type="molecule type" value="Genomic_DNA"/>
</dbReference>
<dbReference type="Proteomes" id="UP001597402">
    <property type="component" value="Unassembled WGS sequence"/>
</dbReference>
<feature type="transmembrane region" description="Helical" evidence="1">
    <location>
        <begin position="159"/>
        <end position="177"/>
    </location>
</feature>
<feature type="transmembrane region" description="Helical" evidence="1">
    <location>
        <begin position="36"/>
        <end position="54"/>
    </location>
</feature>
<feature type="transmembrane region" description="Helical" evidence="1">
    <location>
        <begin position="99"/>
        <end position="123"/>
    </location>
</feature>
<feature type="transmembrane region" description="Helical" evidence="1">
    <location>
        <begin position="419"/>
        <end position="436"/>
    </location>
</feature>